<evidence type="ECO:0000313" key="4">
    <source>
        <dbReference type="Proteomes" id="UP000229907"/>
    </source>
</evidence>
<keyword evidence="2" id="KW-0812">Transmembrane</keyword>
<evidence type="ECO:0000313" key="3">
    <source>
        <dbReference type="EMBL" id="ATU20328.1"/>
    </source>
</evidence>
<feature type="transmembrane region" description="Helical" evidence="2">
    <location>
        <begin position="83"/>
        <end position="99"/>
    </location>
</feature>
<feature type="compositionally biased region" description="Pro residues" evidence="1">
    <location>
        <begin position="283"/>
        <end position="295"/>
    </location>
</feature>
<feature type="transmembrane region" description="Helical" evidence="2">
    <location>
        <begin position="36"/>
        <end position="63"/>
    </location>
</feature>
<dbReference type="Proteomes" id="UP000229907">
    <property type="component" value="Chromosome"/>
</dbReference>
<feature type="transmembrane region" description="Helical" evidence="2">
    <location>
        <begin position="147"/>
        <end position="166"/>
    </location>
</feature>
<reference evidence="3 4" key="1">
    <citation type="submission" date="2016-11" db="EMBL/GenBank/DDBJ databases">
        <title>complete genome sequence of Bifidobacterium choerinum strain FMB-1.</title>
        <authorList>
            <person name="Park C.-S."/>
            <person name="Jung D.-H."/>
            <person name="Choi D.-S."/>
        </authorList>
    </citation>
    <scope>NUCLEOTIDE SEQUENCE [LARGE SCALE GENOMIC DNA]</scope>
    <source>
        <strain evidence="3 4">FMB-1</strain>
    </source>
</reference>
<feature type="transmembrane region" description="Helical" evidence="2">
    <location>
        <begin position="106"/>
        <end position="127"/>
    </location>
</feature>
<keyword evidence="2" id="KW-0472">Membrane</keyword>
<evidence type="ECO:0008006" key="5">
    <source>
        <dbReference type="Google" id="ProtNLM"/>
    </source>
</evidence>
<protein>
    <recommendedName>
        <fullName evidence="5">Large tegument protein</fullName>
    </recommendedName>
</protein>
<sequence>MSFNEQPQVPPMPSAPQPASDLQHTLREFTDPKVKIGNLGVSVAAVTTVVAAVIAIIATFLPYATVSIPGFFSQTVSLIKGDGWIVIVLAVAVAVLAVIRQALAAFVVAVLQFLLWLFETINAGHAAGEAASYSGLVQVKVSYGAGYWLWAVTVFLILIATGVEFYNVMQLKKAQGPQHPNTAMASPSVPPMAPMGAAPAAPATQPGAPIPPYAQSAPAAPAASVPPSPQAPAAAMPTPPAPSAPSLTEVSQTDVYQVPDPASPTGADNLVIGQQTTYGDVPSPQPPAPQAPQQQ</sequence>
<gene>
    <name evidence="3" type="ORF">BcFMB_04665</name>
</gene>
<name>A0A2D3D5E8_9BIFI</name>
<dbReference type="RefSeq" id="WP_099721171.1">
    <property type="nucleotide sequence ID" value="NZ_CP018044.1"/>
</dbReference>
<dbReference type="KEGG" id="bcho:BcFMB_04665"/>
<accession>A0A2D3D5E8</accession>
<proteinExistence type="predicted"/>
<feature type="region of interest" description="Disordered" evidence="1">
    <location>
        <begin position="177"/>
        <end position="295"/>
    </location>
</feature>
<dbReference type="AlphaFoldDB" id="A0A2D3D5E8"/>
<evidence type="ECO:0000256" key="1">
    <source>
        <dbReference type="SAM" id="MobiDB-lite"/>
    </source>
</evidence>
<evidence type="ECO:0000256" key="2">
    <source>
        <dbReference type="SAM" id="Phobius"/>
    </source>
</evidence>
<keyword evidence="2" id="KW-1133">Transmembrane helix</keyword>
<feature type="region of interest" description="Disordered" evidence="1">
    <location>
        <begin position="1"/>
        <end position="20"/>
    </location>
</feature>
<dbReference type="EMBL" id="CP018044">
    <property type="protein sequence ID" value="ATU20328.1"/>
    <property type="molecule type" value="Genomic_DNA"/>
</dbReference>
<feature type="compositionally biased region" description="Low complexity" evidence="1">
    <location>
        <begin position="194"/>
        <end position="223"/>
    </location>
</feature>
<organism evidence="3 4">
    <name type="scientific">Bifidobacterium choerinum</name>
    <dbReference type="NCBI Taxonomy" id="35760"/>
    <lineage>
        <taxon>Bacteria</taxon>
        <taxon>Bacillati</taxon>
        <taxon>Actinomycetota</taxon>
        <taxon>Actinomycetes</taxon>
        <taxon>Bifidobacteriales</taxon>
        <taxon>Bifidobacteriaceae</taxon>
        <taxon>Bifidobacterium</taxon>
    </lineage>
</organism>